<dbReference type="PANTHER" id="PTHR33880">
    <property type="entry name" value="EXPRESSED PROTEIN"/>
    <property type="match status" value="1"/>
</dbReference>
<sequence length="206" mass="23675">VERREEEKKKKSNSRRRMTFSTKPIIIIITIQLLLLFTLAAASSLSSPVLLASPSHSTTAATDPTPTPWPHQFHSILFVNYSGALSIIDLWYDWPNGRNFNIIQDQLGKLLYDLEWNNGTSFFYTLGSTQTCRSAQLEVGILRPNWLHGANYLGQRQVDGFLCNVWEKLDFIWYYEDVLTKRPVGWVFYTGNSTILNANYHDTIPK</sequence>
<feature type="non-terminal residue" evidence="1">
    <location>
        <position position="1"/>
    </location>
</feature>
<name>A0ABC8RHI6_9AQUA</name>
<evidence type="ECO:0000313" key="2">
    <source>
        <dbReference type="Proteomes" id="UP001642360"/>
    </source>
</evidence>
<dbReference type="PANTHER" id="PTHR33880:SF3">
    <property type="entry name" value="TRANSFERASE, TRANSFERRING GLYCOSYL GROUPS"/>
    <property type="match status" value="1"/>
</dbReference>
<keyword evidence="2" id="KW-1185">Reference proteome</keyword>
<gene>
    <name evidence="1" type="ORF">ILEXP_LOCUS12177</name>
</gene>
<proteinExistence type="predicted"/>
<dbReference type="Proteomes" id="UP001642360">
    <property type="component" value="Unassembled WGS sequence"/>
</dbReference>
<evidence type="ECO:0000313" key="1">
    <source>
        <dbReference type="EMBL" id="CAK9144426.1"/>
    </source>
</evidence>
<dbReference type="EMBL" id="CAUOFW020001391">
    <property type="protein sequence ID" value="CAK9144426.1"/>
    <property type="molecule type" value="Genomic_DNA"/>
</dbReference>
<protein>
    <submittedName>
        <fullName evidence="1">Uncharacterized protein</fullName>
    </submittedName>
</protein>
<organism evidence="1 2">
    <name type="scientific">Ilex paraguariensis</name>
    <name type="common">yerba mate</name>
    <dbReference type="NCBI Taxonomy" id="185542"/>
    <lineage>
        <taxon>Eukaryota</taxon>
        <taxon>Viridiplantae</taxon>
        <taxon>Streptophyta</taxon>
        <taxon>Embryophyta</taxon>
        <taxon>Tracheophyta</taxon>
        <taxon>Spermatophyta</taxon>
        <taxon>Magnoliopsida</taxon>
        <taxon>eudicotyledons</taxon>
        <taxon>Gunneridae</taxon>
        <taxon>Pentapetalae</taxon>
        <taxon>asterids</taxon>
        <taxon>campanulids</taxon>
        <taxon>Aquifoliales</taxon>
        <taxon>Aquifoliaceae</taxon>
        <taxon>Ilex</taxon>
    </lineage>
</organism>
<reference evidence="1 2" key="1">
    <citation type="submission" date="2024-02" db="EMBL/GenBank/DDBJ databases">
        <authorList>
            <person name="Vignale AGUSTIN F."/>
            <person name="Sosa J E."/>
            <person name="Modenutti C."/>
        </authorList>
    </citation>
    <scope>NUCLEOTIDE SEQUENCE [LARGE SCALE GENOMIC DNA]</scope>
</reference>
<dbReference type="AlphaFoldDB" id="A0ABC8RHI6"/>
<accession>A0ABC8RHI6</accession>
<dbReference type="InterPro" id="IPR038941">
    <property type="entry name" value="At4g14100-like"/>
</dbReference>
<comment type="caution">
    <text evidence="1">The sequence shown here is derived from an EMBL/GenBank/DDBJ whole genome shotgun (WGS) entry which is preliminary data.</text>
</comment>